<gene>
    <name evidence="1" type="ORF">CI238_13175</name>
</gene>
<accession>A0A167E3Q8</accession>
<keyword evidence="2" id="KW-1185">Reference proteome</keyword>
<evidence type="ECO:0000313" key="2">
    <source>
        <dbReference type="Proteomes" id="UP000076584"/>
    </source>
</evidence>
<name>A0A167E3Q8_COLIC</name>
<reference evidence="1 2" key="1">
    <citation type="submission" date="2015-06" db="EMBL/GenBank/DDBJ databases">
        <title>Survival trade-offs in plant roots during colonization by closely related pathogenic and mutualistic fungi.</title>
        <authorList>
            <person name="Hacquard S."/>
            <person name="Kracher B."/>
            <person name="Hiruma K."/>
            <person name="Weinman A."/>
            <person name="Muench P."/>
            <person name="Garrido Oter R."/>
            <person name="Ver Loren van Themaat E."/>
            <person name="Dallerey J.-F."/>
            <person name="Damm U."/>
            <person name="Henrissat B."/>
            <person name="Lespinet O."/>
            <person name="Thon M."/>
            <person name="Kemen E."/>
            <person name="McHardy A.C."/>
            <person name="Schulze-Lefert P."/>
            <person name="O'Connell R.J."/>
        </authorList>
    </citation>
    <scope>NUCLEOTIDE SEQUENCE [LARGE SCALE GENOMIC DNA]</scope>
    <source>
        <strain evidence="1 2">MAFF 238704</strain>
    </source>
</reference>
<dbReference type="AlphaFoldDB" id="A0A167E3Q8"/>
<dbReference type="Proteomes" id="UP000076584">
    <property type="component" value="Unassembled WGS sequence"/>
</dbReference>
<feature type="non-terminal residue" evidence="1">
    <location>
        <position position="1"/>
    </location>
</feature>
<dbReference type="EMBL" id="LFIW01000827">
    <property type="protein sequence ID" value="KZL84667.1"/>
    <property type="molecule type" value="Genomic_DNA"/>
</dbReference>
<sequence length="161" mass="18355">LLMERYLSRNLPPVQITSANCLERRSYLPCCVRVRLALVDQPAFADVELPDRFLDFVDNLSDDCFQVAVLAVPDPDRHHAESPPFALHSYRSSCYTIVSFMPISTRNSWTTNRPTMMATDCNIILYGWESKTNDGHCRPEANLLQLAQPRLTRGSSRHLLC</sequence>
<evidence type="ECO:0000313" key="1">
    <source>
        <dbReference type="EMBL" id="KZL84667.1"/>
    </source>
</evidence>
<proteinExistence type="predicted"/>
<protein>
    <submittedName>
        <fullName evidence="1">Uncharacterized protein</fullName>
    </submittedName>
</protein>
<organism evidence="1 2">
    <name type="scientific">Colletotrichum incanum</name>
    <name type="common">Soybean anthracnose fungus</name>
    <dbReference type="NCBI Taxonomy" id="1573173"/>
    <lineage>
        <taxon>Eukaryota</taxon>
        <taxon>Fungi</taxon>
        <taxon>Dikarya</taxon>
        <taxon>Ascomycota</taxon>
        <taxon>Pezizomycotina</taxon>
        <taxon>Sordariomycetes</taxon>
        <taxon>Hypocreomycetidae</taxon>
        <taxon>Glomerellales</taxon>
        <taxon>Glomerellaceae</taxon>
        <taxon>Colletotrichum</taxon>
        <taxon>Colletotrichum spaethianum species complex</taxon>
    </lineage>
</organism>
<comment type="caution">
    <text evidence="1">The sequence shown here is derived from an EMBL/GenBank/DDBJ whole genome shotgun (WGS) entry which is preliminary data.</text>
</comment>